<evidence type="ECO:0000256" key="3">
    <source>
        <dbReference type="ARBA" id="ARBA00023125"/>
    </source>
</evidence>
<dbReference type="RefSeq" id="WP_149098649.1">
    <property type="nucleotide sequence ID" value="NZ_BMMG01000003.1"/>
</dbReference>
<dbReference type="CDD" id="cd17517">
    <property type="entry name" value="RMtype1_S_EcoKI_StySPI-TRD2-CR2_like"/>
    <property type="match status" value="1"/>
</dbReference>
<gene>
    <name evidence="6" type="ORF">ACD591_04995</name>
    <name evidence="5" type="ORF">FOE74_11050</name>
</gene>
<keyword evidence="2" id="KW-0680">Restriction system</keyword>
<evidence type="ECO:0000256" key="1">
    <source>
        <dbReference type="ARBA" id="ARBA00010923"/>
    </source>
</evidence>
<reference evidence="5 7" key="2">
    <citation type="submission" date="2019-09" db="EMBL/GenBank/DDBJ databases">
        <title>A bacterium isolated from glacier soil.</title>
        <authorList>
            <person name="Liu Q."/>
        </authorList>
    </citation>
    <scope>NUCLEOTIDE SEQUENCE [LARGE SCALE GENOMIC DNA]</scope>
    <source>
        <strain evidence="5 7">MDT1-10-3</strain>
    </source>
</reference>
<protein>
    <submittedName>
        <fullName evidence="5">Restriction endonuclease subunit S</fullName>
        <ecNumber evidence="6">3.1.21.-</ecNumber>
    </submittedName>
</protein>
<dbReference type="InterPro" id="IPR044946">
    <property type="entry name" value="Restrct_endonuc_typeI_TRD_sf"/>
</dbReference>
<dbReference type="EMBL" id="VKKZ01000020">
    <property type="protein sequence ID" value="KAA6434707.1"/>
    <property type="molecule type" value="Genomic_DNA"/>
</dbReference>
<evidence type="ECO:0000313" key="7">
    <source>
        <dbReference type="Proteomes" id="UP000323866"/>
    </source>
</evidence>
<dbReference type="InterPro" id="IPR000055">
    <property type="entry name" value="Restrct_endonuc_typeI_TRD"/>
</dbReference>
<name>A0A5M8QF97_9BACT</name>
<dbReference type="PANTHER" id="PTHR30408">
    <property type="entry name" value="TYPE-1 RESTRICTION ENZYME ECOKI SPECIFICITY PROTEIN"/>
    <property type="match status" value="1"/>
</dbReference>
<dbReference type="EMBL" id="JBGOGF010000002">
    <property type="protein sequence ID" value="MFA1770639.1"/>
    <property type="molecule type" value="Genomic_DNA"/>
</dbReference>
<dbReference type="Gene3D" id="3.90.220.20">
    <property type="entry name" value="DNA methylase specificity domains"/>
    <property type="match status" value="2"/>
</dbReference>
<evidence type="ECO:0000256" key="2">
    <source>
        <dbReference type="ARBA" id="ARBA00022747"/>
    </source>
</evidence>
<evidence type="ECO:0000259" key="4">
    <source>
        <dbReference type="Pfam" id="PF01420"/>
    </source>
</evidence>
<organism evidence="5 7">
    <name type="scientific">Rufibacter glacialis</name>
    <dbReference type="NCBI Taxonomy" id="1259555"/>
    <lineage>
        <taxon>Bacteria</taxon>
        <taxon>Pseudomonadati</taxon>
        <taxon>Bacteroidota</taxon>
        <taxon>Cytophagia</taxon>
        <taxon>Cytophagales</taxon>
        <taxon>Hymenobacteraceae</taxon>
        <taxon>Rufibacter</taxon>
    </lineage>
</organism>
<dbReference type="GO" id="GO:0003677">
    <property type="term" value="F:DNA binding"/>
    <property type="evidence" value="ECO:0007669"/>
    <property type="project" value="UniProtKB-KW"/>
</dbReference>
<dbReference type="InterPro" id="IPR052021">
    <property type="entry name" value="Type-I_RS_S_subunit"/>
</dbReference>
<dbReference type="Proteomes" id="UP000323866">
    <property type="component" value="Unassembled WGS sequence"/>
</dbReference>
<dbReference type="SUPFAM" id="SSF116734">
    <property type="entry name" value="DNA methylase specificity domain"/>
    <property type="match status" value="2"/>
</dbReference>
<feature type="domain" description="Type I restriction modification DNA specificity" evidence="4">
    <location>
        <begin position="42"/>
        <end position="181"/>
    </location>
</feature>
<keyword evidence="6" id="KW-0378">Hydrolase</keyword>
<reference evidence="6 8" key="3">
    <citation type="submission" date="2024-08" db="EMBL/GenBank/DDBJ databases">
        <authorList>
            <person name="Wei W."/>
        </authorList>
    </citation>
    <scope>NUCLEOTIDE SEQUENCE [LARGE SCALE GENOMIC DNA]</scope>
    <source>
        <strain evidence="6 8">XU2</strain>
    </source>
</reference>
<dbReference type="GO" id="GO:0009307">
    <property type="term" value="P:DNA restriction-modification system"/>
    <property type="evidence" value="ECO:0007669"/>
    <property type="project" value="UniProtKB-KW"/>
</dbReference>
<dbReference type="Proteomes" id="UP001570846">
    <property type="component" value="Unassembled WGS sequence"/>
</dbReference>
<reference evidence="5 7" key="1">
    <citation type="submission" date="2019-07" db="EMBL/GenBank/DDBJ databases">
        <authorList>
            <person name="Qu J.-H."/>
        </authorList>
    </citation>
    <scope>NUCLEOTIDE SEQUENCE [LARGE SCALE GENOMIC DNA]</scope>
    <source>
        <strain evidence="5 7">MDT1-10-3</strain>
    </source>
</reference>
<evidence type="ECO:0000313" key="5">
    <source>
        <dbReference type="EMBL" id="KAA6434707.1"/>
    </source>
</evidence>
<dbReference type="OrthoDB" id="825893at2"/>
<sequence length="387" mass="44019">MSFVETPFGELYAEPSRNGIYKPKEFHGSGYKIVNMGELFGYDFIGNQDMKRVALTDAEIEKNYLSDGDLLFGRRSLVESGAGKCSLVVNPNEKLVCESSIIRVRLNKDKVEPKFYYYYFLSPKGRARIGSIVTGTNVKGIRGSELQKLNVLLPPIHTQQKIASILSAYDELIGNNLKRITLLEKSARMLYEEWFVCLRFPGNEHIRIVEGVPEGWEKKFVSELLSKNPNTKKIPKNDYLDKGKVPCVDQSSEFIGGYTDDEEAKITSPLPVIIFGDHTRVLKYINFPFARGADGTQILYPNDEKISTVFFYYALLASDISNYFYARHFKFLKAQEVLIPSKSILDAFTSFAFPKMELIKSLRDQNQKLKQARDILLPKLINGEIPV</sequence>
<keyword evidence="8" id="KW-1185">Reference proteome</keyword>
<evidence type="ECO:0000313" key="8">
    <source>
        <dbReference type="Proteomes" id="UP001570846"/>
    </source>
</evidence>
<dbReference type="Pfam" id="PF01420">
    <property type="entry name" value="Methylase_S"/>
    <property type="match status" value="1"/>
</dbReference>
<comment type="similarity">
    <text evidence="1">Belongs to the type-I restriction system S methylase family.</text>
</comment>
<keyword evidence="3" id="KW-0238">DNA-binding</keyword>
<accession>A0A5M8QF97</accession>
<dbReference type="PANTHER" id="PTHR30408:SF13">
    <property type="entry name" value="TYPE I RESTRICTION ENZYME HINDI SPECIFICITY SUBUNIT"/>
    <property type="match status" value="1"/>
</dbReference>
<comment type="caution">
    <text evidence="5">The sequence shown here is derived from an EMBL/GenBank/DDBJ whole genome shotgun (WGS) entry which is preliminary data.</text>
</comment>
<dbReference type="GO" id="GO:0004519">
    <property type="term" value="F:endonuclease activity"/>
    <property type="evidence" value="ECO:0007669"/>
    <property type="project" value="UniProtKB-KW"/>
</dbReference>
<keyword evidence="5" id="KW-0255">Endonuclease</keyword>
<dbReference type="EC" id="3.1.21.-" evidence="6"/>
<dbReference type="GO" id="GO:0016787">
    <property type="term" value="F:hydrolase activity"/>
    <property type="evidence" value="ECO:0007669"/>
    <property type="project" value="UniProtKB-KW"/>
</dbReference>
<proteinExistence type="inferred from homology"/>
<evidence type="ECO:0000313" key="6">
    <source>
        <dbReference type="EMBL" id="MFA1770639.1"/>
    </source>
</evidence>
<dbReference type="AlphaFoldDB" id="A0A5M8QF97"/>
<keyword evidence="5" id="KW-0540">Nuclease</keyword>